<accession>A0A1J8QCU6</accession>
<sequence length="166" mass="19135">MGEEGAYCSKLNFQVISDEHIYSSLSQRPTHQRIQPVLGQFLEQEYNPLLQESVVVGNAPLRQLDLLPGTPRNTNCQLNALMPHTYCEMQTFYQQPCPRVAQSCMKKVRCTWPGCAKTFRKDGRIRHENEIHRRVVKGACARCGKVFKRPYLKRKHELACRVNTST</sequence>
<protein>
    <recommendedName>
        <fullName evidence="3">C2H2-type domain-containing protein</fullName>
    </recommendedName>
</protein>
<evidence type="ECO:0000313" key="1">
    <source>
        <dbReference type="EMBL" id="OJA18789.1"/>
    </source>
</evidence>
<keyword evidence="2" id="KW-1185">Reference proteome</keyword>
<gene>
    <name evidence="1" type="ORF">AZE42_12375</name>
</gene>
<organism evidence="1 2">
    <name type="scientific">Rhizopogon vesiculosus</name>
    <dbReference type="NCBI Taxonomy" id="180088"/>
    <lineage>
        <taxon>Eukaryota</taxon>
        <taxon>Fungi</taxon>
        <taxon>Dikarya</taxon>
        <taxon>Basidiomycota</taxon>
        <taxon>Agaricomycotina</taxon>
        <taxon>Agaricomycetes</taxon>
        <taxon>Agaricomycetidae</taxon>
        <taxon>Boletales</taxon>
        <taxon>Suillineae</taxon>
        <taxon>Rhizopogonaceae</taxon>
        <taxon>Rhizopogon</taxon>
    </lineage>
</organism>
<proteinExistence type="predicted"/>
<evidence type="ECO:0000313" key="2">
    <source>
        <dbReference type="Proteomes" id="UP000183567"/>
    </source>
</evidence>
<dbReference type="Proteomes" id="UP000183567">
    <property type="component" value="Unassembled WGS sequence"/>
</dbReference>
<comment type="caution">
    <text evidence="1">The sequence shown here is derived from an EMBL/GenBank/DDBJ whole genome shotgun (WGS) entry which is preliminary data.</text>
</comment>
<evidence type="ECO:0008006" key="3">
    <source>
        <dbReference type="Google" id="ProtNLM"/>
    </source>
</evidence>
<reference evidence="1 2" key="1">
    <citation type="submission" date="2016-03" db="EMBL/GenBank/DDBJ databases">
        <title>Comparative genomics of the ectomycorrhizal sister species Rhizopogon vinicolor and Rhizopogon vesiculosus (Basidiomycota: Boletales) reveals a divergence of the mating type B locus.</title>
        <authorList>
            <person name="Mujic A.B."/>
            <person name="Kuo A."/>
            <person name="Tritt A."/>
            <person name="Lipzen A."/>
            <person name="Chen C."/>
            <person name="Johnson J."/>
            <person name="Sharma A."/>
            <person name="Barry K."/>
            <person name="Grigoriev I.V."/>
            <person name="Spatafora J.W."/>
        </authorList>
    </citation>
    <scope>NUCLEOTIDE SEQUENCE [LARGE SCALE GENOMIC DNA]</scope>
    <source>
        <strain evidence="1 2">AM-OR11-056</strain>
    </source>
</reference>
<dbReference type="AlphaFoldDB" id="A0A1J8QCU6"/>
<name>A0A1J8QCU6_9AGAM</name>
<dbReference type="EMBL" id="LVVM01001322">
    <property type="protein sequence ID" value="OJA18789.1"/>
    <property type="molecule type" value="Genomic_DNA"/>
</dbReference>
<dbReference type="OrthoDB" id="3994630at2759"/>